<keyword evidence="3" id="KW-1185">Reference proteome</keyword>
<evidence type="ECO:0000313" key="3">
    <source>
        <dbReference type="Proteomes" id="UP000266906"/>
    </source>
</evidence>
<name>A0A3N4S104_9ACTN</name>
<dbReference type="Gene3D" id="2.40.320.10">
    <property type="entry name" value="Hypothetical Protein Pfu-838710-001"/>
    <property type="match status" value="1"/>
</dbReference>
<dbReference type="AlphaFoldDB" id="A0A3N4S104"/>
<dbReference type="SUPFAM" id="SSF55154">
    <property type="entry name" value="CYTH-like phosphatases"/>
    <property type="match status" value="1"/>
</dbReference>
<comment type="caution">
    <text evidence="2">The sequence shown here is derived from an EMBL/GenBank/DDBJ whole genome shotgun (WGS) entry which is preliminary data.</text>
</comment>
<accession>A0A3N4S104</accession>
<dbReference type="EMBL" id="RKQG01000001">
    <property type="protein sequence ID" value="RPE36909.1"/>
    <property type="molecule type" value="Genomic_DNA"/>
</dbReference>
<gene>
    <name evidence="2" type="ORF">EDD38_5290</name>
</gene>
<reference evidence="2 3" key="1">
    <citation type="submission" date="2018-11" db="EMBL/GenBank/DDBJ databases">
        <title>Sequencing the genomes of 1000 actinobacteria strains.</title>
        <authorList>
            <person name="Klenk H.-P."/>
        </authorList>
    </citation>
    <scope>NUCLEOTIDE SEQUENCE [LARGE SCALE GENOMIC DNA]</scope>
    <source>
        <strain evidence="2 3">DSM 44781</strain>
    </source>
</reference>
<organism evidence="2 3">
    <name type="scientific">Kitasatospora cineracea</name>
    <dbReference type="NCBI Taxonomy" id="88074"/>
    <lineage>
        <taxon>Bacteria</taxon>
        <taxon>Bacillati</taxon>
        <taxon>Actinomycetota</taxon>
        <taxon>Actinomycetes</taxon>
        <taxon>Kitasatosporales</taxon>
        <taxon>Streptomycetaceae</taxon>
        <taxon>Kitasatospora</taxon>
    </lineage>
</organism>
<feature type="region of interest" description="Disordered" evidence="1">
    <location>
        <begin position="1"/>
        <end position="68"/>
    </location>
</feature>
<dbReference type="RefSeq" id="WP_244260042.1">
    <property type="nucleotide sequence ID" value="NZ_RKQG01000001.1"/>
</dbReference>
<protein>
    <submittedName>
        <fullName evidence="2">CYTH domain-containing protein</fullName>
    </submittedName>
</protein>
<evidence type="ECO:0000256" key="1">
    <source>
        <dbReference type="SAM" id="MobiDB-lite"/>
    </source>
</evidence>
<feature type="compositionally biased region" description="Low complexity" evidence="1">
    <location>
        <begin position="15"/>
        <end position="30"/>
    </location>
</feature>
<proteinExistence type="predicted"/>
<dbReference type="InterPro" id="IPR033469">
    <property type="entry name" value="CYTH-like_dom_sf"/>
</dbReference>
<feature type="compositionally biased region" description="Basic and acidic residues" evidence="1">
    <location>
        <begin position="31"/>
        <end position="42"/>
    </location>
</feature>
<dbReference type="Proteomes" id="UP000266906">
    <property type="component" value="Unassembled WGS sequence"/>
</dbReference>
<sequence length="253" mass="26726">MPTGVLLRAADGEPARAAAPGGDAGATGDSAKGKHDMGEHQANRTASDTGCGAGAPDSGRGTAPDSGHRTAAVKAVKAGKYARVERERRFLLDRLPAPGAVAVARRITDRYVEGTRLRLRRVERLDTGECTYKLTQKVPVPPGEPGAVQGLITNLYLSEQEYARLRAALPGPELTKTRLSVPPLGVDVFEGPLLGLVLAEAQFETAEDAETFVPPPGCVAELTDDRHFTGGRLVRTDREELRDGLAGYGVALP</sequence>
<evidence type="ECO:0000313" key="2">
    <source>
        <dbReference type="EMBL" id="RPE36909.1"/>
    </source>
</evidence>